<feature type="domain" description="Doubled CXXCH motif" evidence="1">
    <location>
        <begin position="333"/>
        <end position="375"/>
    </location>
</feature>
<dbReference type="AlphaFoldDB" id="A0A1M6BZ60"/>
<evidence type="ECO:0000313" key="2">
    <source>
        <dbReference type="EMBL" id="SHI53881.1"/>
    </source>
</evidence>
<dbReference type="SUPFAM" id="SSF48695">
    <property type="entry name" value="Multiheme cytochromes"/>
    <property type="match status" value="2"/>
</dbReference>
<keyword evidence="3" id="KW-1185">Reference proteome</keyword>
<gene>
    <name evidence="2" type="ORF">SAMN02745165_00346</name>
</gene>
<protein>
    <submittedName>
        <fullName evidence="2">Doubled CXXCH domain-containing protein</fullName>
    </submittedName>
</protein>
<dbReference type="Pfam" id="PF09699">
    <property type="entry name" value="Paired_CXXCH_1"/>
    <property type="match status" value="1"/>
</dbReference>
<organism evidence="2 3">
    <name type="scientific">Malonomonas rubra DSM 5091</name>
    <dbReference type="NCBI Taxonomy" id="1122189"/>
    <lineage>
        <taxon>Bacteria</taxon>
        <taxon>Pseudomonadati</taxon>
        <taxon>Thermodesulfobacteriota</taxon>
        <taxon>Desulfuromonadia</taxon>
        <taxon>Desulfuromonadales</taxon>
        <taxon>Geopsychrobacteraceae</taxon>
        <taxon>Malonomonas</taxon>
    </lineage>
</organism>
<evidence type="ECO:0000313" key="3">
    <source>
        <dbReference type="Proteomes" id="UP000184171"/>
    </source>
</evidence>
<dbReference type="InterPro" id="IPR010177">
    <property type="entry name" value="Paired_CXXCH_1"/>
</dbReference>
<dbReference type="RefSeq" id="WP_084091658.1">
    <property type="nucleotide sequence ID" value="NZ_FQZT01000001.1"/>
</dbReference>
<name>A0A1M6BZ60_MALRU</name>
<reference evidence="2 3" key="1">
    <citation type="submission" date="2016-11" db="EMBL/GenBank/DDBJ databases">
        <authorList>
            <person name="Jaros S."/>
            <person name="Januszkiewicz K."/>
            <person name="Wedrychowicz H."/>
        </authorList>
    </citation>
    <scope>NUCLEOTIDE SEQUENCE [LARGE SCALE GENOMIC DNA]</scope>
    <source>
        <strain evidence="2 3">DSM 5091</strain>
    </source>
</reference>
<evidence type="ECO:0000259" key="1">
    <source>
        <dbReference type="Pfam" id="PF09699"/>
    </source>
</evidence>
<sequence length="379" mass="39229">MKTSQGGVVLGLVLLVLGALCVDIAPAAVTGDCVNCHTIHNSQDGQDVARDKDGDPLGTAQVTLLNSDCLGCHSNMEGSSTIVESGAIRIPIVLTGSEPTDPPEPGGSSSNVLAGGNFFWVADGDDDKGHNVYGLRANPADSTLSFAPGGGVGGAGCDDCHGTLATSTSGCRGCHYPAHHQDDGNSTDAVDSGDGWYRFLSGAAMTAARNPDLSRDSLMSLEGVTGLEDPNWEQSPGASHNTYKGTTVQYMSATGNGNVPYNSIGAFCSGCHSNFHHEKNDSDGGMMDASGAWIRHPSDVVLPETGEYANYIYTALAPVAYEDVTAAGQGIVTCISCHRPHGSSQPNMLRWNYDTCVNGSTDSECGCFACHTAKDGIAD</sequence>
<dbReference type="InterPro" id="IPR036280">
    <property type="entry name" value="Multihaem_cyt_sf"/>
</dbReference>
<dbReference type="Proteomes" id="UP000184171">
    <property type="component" value="Unassembled WGS sequence"/>
</dbReference>
<proteinExistence type="predicted"/>
<dbReference type="OrthoDB" id="9771829at2"/>
<dbReference type="EMBL" id="FQZT01000001">
    <property type="protein sequence ID" value="SHI53881.1"/>
    <property type="molecule type" value="Genomic_DNA"/>
</dbReference>
<accession>A0A1M6BZ60</accession>